<dbReference type="Proteomes" id="UP000005365">
    <property type="component" value="Unassembled WGS sequence"/>
</dbReference>
<dbReference type="AlphaFoldDB" id="C6MAG8"/>
<protein>
    <submittedName>
        <fullName evidence="2">Uncharacterized protein</fullName>
    </submittedName>
</protein>
<keyword evidence="1" id="KW-0812">Transmembrane</keyword>
<accession>C6MAG8</accession>
<sequence>MDFTHFEKSCIFSAFSNRSFSVSVLKETRFAILFASYFVFAFFFGSGILSFFLCFDVVIIS</sequence>
<gene>
    <name evidence="2" type="ORF">NEISICOT_03550</name>
</gene>
<keyword evidence="3" id="KW-1185">Reference proteome</keyword>
<comment type="caution">
    <text evidence="2">The sequence shown here is derived from an EMBL/GenBank/DDBJ whole genome shotgun (WGS) entry which is preliminary data.</text>
</comment>
<name>C6MAG8_NEISI</name>
<feature type="transmembrane region" description="Helical" evidence="1">
    <location>
        <begin position="30"/>
        <end position="59"/>
    </location>
</feature>
<evidence type="ECO:0000313" key="2">
    <source>
        <dbReference type="EMBL" id="EET42686.1"/>
    </source>
</evidence>
<evidence type="ECO:0000313" key="3">
    <source>
        <dbReference type="Proteomes" id="UP000005365"/>
    </source>
</evidence>
<reference evidence="2" key="1">
    <citation type="submission" date="2009-07" db="EMBL/GenBank/DDBJ databases">
        <authorList>
            <person name="Weinstock G."/>
            <person name="Sodergren E."/>
            <person name="Clifton S."/>
            <person name="Fulton L."/>
            <person name="Fulton B."/>
            <person name="Courtney L."/>
            <person name="Fronick C."/>
            <person name="Harrison M."/>
            <person name="Strong C."/>
            <person name="Farmer C."/>
            <person name="Delahaunty K."/>
            <person name="Markovic C."/>
            <person name="Hall O."/>
            <person name="Minx P."/>
            <person name="Tomlinson C."/>
            <person name="Mitreva M."/>
            <person name="Nelson J."/>
            <person name="Hou S."/>
            <person name="Wollam A."/>
            <person name="Pepin K.H."/>
            <person name="Johnson M."/>
            <person name="Bhonagiri V."/>
            <person name="Nash W.E."/>
            <person name="Warren W."/>
            <person name="Chinwalla A."/>
            <person name="Mardis E.R."/>
            <person name="Wilson R.K."/>
        </authorList>
    </citation>
    <scope>NUCLEOTIDE SEQUENCE [LARGE SCALE GENOMIC DNA]</scope>
    <source>
        <strain evidence="2">ATCC 29256</strain>
    </source>
</reference>
<keyword evidence="1" id="KW-1133">Transmembrane helix</keyword>
<keyword evidence="1" id="KW-0472">Membrane</keyword>
<evidence type="ECO:0000256" key="1">
    <source>
        <dbReference type="SAM" id="Phobius"/>
    </source>
</evidence>
<dbReference type="EMBL" id="ACKO02000040">
    <property type="protein sequence ID" value="EET42686.1"/>
    <property type="molecule type" value="Genomic_DNA"/>
</dbReference>
<proteinExistence type="predicted"/>
<organism evidence="2 3">
    <name type="scientific">Neisseria sicca ATCC 29256</name>
    <dbReference type="NCBI Taxonomy" id="547045"/>
    <lineage>
        <taxon>Bacteria</taxon>
        <taxon>Pseudomonadati</taxon>
        <taxon>Pseudomonadota</taxon>
        <taxon>Betaproteobacteria</taxon>
        <taxon>Neisseriales</taxon>
        <taxon>Neisseriaceae</taxon>
        <taxon>Neisseria</taxon>
    </lineage>
</organism>